<feature type="non-terminal residue" evidence="1">
    <location>
        <position position="72"/>
    </location>
</feature>
<accession>A0ABD0P543</accession>
<dbReference type="AlphaFoldDB" id="A0ABD0P543"/>
<evidence type="ECO:0000313" key="1">
    <source>
        <dbReference type="EMBL" id="KAL0168256.1"/>
    </source>
</evidence>
<dbReference type="EMBL" id="JAMKFB020000018">
    <property type="protein sequence ID" value="KAL0168256.1"/>
    <property type="molecule type" value="Genomic_DNA"/>
</dbReference>
<sequence>DKTCESYSKWLPVPIIKHGFDFVLVSTSECPAANVTAVRYLWTDWPCKFKACPIYSSDRLLPAPPFIVAVTH</sequence>
<keyword evidence="2" id="KW-1185">Reference proteome</keyword>
<gene>
    <name evidence="1" type="ORF">M9458_036478</name>
</gene>
<comment type="caution">
    <text evidence="1">The sequence shown here is derived from an EMBL/GenBank/DDBJ whole genome shotgun (WGS) entry which is preliminary data.</text>
</comment>
<reference evidence="1 2" key="1">
    <citation type="submission" date="2024-05" db="EMBL/GenBank/DDBJ databases">
        <title>Genome sequencing and assembly of Indian major carp, Cirrhinus mrigala (Hamilton, 1822).</title>
        <authorList>
            <person name="Mohindra V."/>
            <person name="Chowdhury L.M."/>
            <person name="Lal K."/>
            <person name="Jena J.K."/>
        </authorList>
    </citation>
    <scope>NUCLEOTIDE SEQUENCE [LARGE SCALE GENOMIC DNA]</scope>
    <source>
        <strain evidence="1">CM1030</strain>
        <tissue evidence="1">Blood</tissue>
    </source>
</reference>
<dbReference type="Proteomes" id="UP001529510">
    <property type="component" value="Unassembled WGS sequence"/>
</dbReference>
<proteinExistence type="predicted"/>
<protein>
    <submittedName>
        <fullName evidence="1">Uncharacterized protein</fullName>
    </submittedName>
</protein>
<name>A0ABD0P543_CIRMR</name>
<organism evidence="1 2">
    <name type="scientific">Cirrhinus mrigala</name>
    <name type="common">Mrigala</name>
    <dbReference type="NCBI Taxonomy" id="683832"/>
    <lineage>
        <taxon>Eukaryota</taxon>
        <taxon>Metazoa</taxon>
        <taxon>Chordata</taxon>
        <taxon>Craniata</taxon>
        <taxon>Vertebrata</taxon>
        <taxon>Euteleostomi</taxon>
        <taxon>Actinopterygii</taxon>
        <taxon>Neopterygii</taxon>
        <taxon>Teleostei</taxon>
        <taxon>Ostariophysi</taxon>
        <taxon>Cypriniformes</taxon>
        <taxon>Cyprinidae</taxon>
        <taxon>Labeoninae</taxon>
        <taxon>Labeonini</taxon>
        <taxon>Cirrhinus</taxon>
    </lineage>
</organism>
<feature type="non-terminal residue" evidence="1">
    <location>
        <position position="1"/>
    </location>
</feature>
<evidence type="ECO:0000313" key="2">
    <source>
        <dbReference type="Proteomes" id="UP001529510"/>
    </source>
</evidence>